<evidence type="ECO:0000313" key="4">
    <source>
        <dbReference type="Proteomes" id="UP001215712"/>
    </source>
</evidence>
<reference evidence="3" key="1">
    <citation type="journal article" date="2023" name="IMA Fungus">
        <title>Comparative genomic study of the Penicillium genus elucidates a diverse pangenome and 15 lateral gene transfer events.</title>
        <authorList>
            <person name="Petersen C."/>
            <person name="Sorensen T."/>
            <person name="Nielsen M.R."/>
            <person name="Sondergaard T.E."/>
            <person name="Sorensen J.L."/>
            <person name="Fitzpatrick D.A."/>
            <person name="Frisvad J.C."/>
            <person name="Nielsen K.L."/>
        </authorList>
    </citation>
    <scope>NUCLEOTIDE SEQUENCE</scope>
    <source>
        <strain evidence="3">IBT 17514</strain>
    </source>
</reference>
<dbReference type="Proteomes" id="UP001215712">
    <property type="component" value="Unassembled WGS sequence"/>
</dbReference>
<feature type="compositionally biased region" description="Acidic residues" evidence="1">
    <location>
        <begin position="194"/>
        <end position="204"/>
    </location>
</feature>
<proteinExistence type="predicted"/>
<evidence type="ECO:0000256" key="1">
    <source>
        <dbReference type="SAM" id="MobiDB-lite"/>
    </source>
</evidence>
<dbReference type="AlphaFoldDB" id="A0AAD6HMM2"/>
<accession>A0AAD6HMM2</accession>
<comment type="caution">
    <text evidence="3">The sequence shown here is derived from an EMBL/GenBank/DDBJ whole genome shotgun (WGS) entry which is preliminary data.</text>
</comment>
<evidence type="ECO:0000256" key="2">
    <source>
        <dbReference type="SAM" id="SignalP"/>
    </source>
</evidence>
<feature type="compositionally biased region" description="Basic and acidic residues" evidence="1">
    <location>
        <begin position="154"/>
        <end position="193"/>
    </location>
</feature>
<feature type="region of interest" description="Disordered" evidence="1">
    <location>
        <begin position="92"/>
        <end position="204"/>
    </location>
</feature>
<evidence type="ECO:0000313" key="3">
    <source>
        <dbReference type="EMBL" id="KAJ5727608.1"/>
    </source>
</evidence>
<protein>
    <submittedName>
        <fullName evidence="3">Uncharacterized protein</fullName>
    </submittedName>
</protein>
<organism evidence="3 4">
    <name type="scientific">Penicillium malachiteum</name>
    <dbReference type="NCBI Taxonomy" id="1324776"/>
    <lineage>
        <taxon>Eukaryota</taxon>
        <taxon>Fungi</taxon>
        <taxon>Dikarya</taxon>
        <taxon>Ascomycota</taxon>
        <taxon>Pezizomycotina</taxon>
        <taxon>Eurotiomycetes</taxon>
        <taxon>Eurotiomycetidae</taxon>
        <taxon>Eurotiales</taxon>
        <taxon>Aspergillaceae</taxon>
        <taxon>Penicillium</taxon>
    </lineage>
</organism>
<feature type="chain" id="PRO_5041927350" evidence="2">
    <location>
        <begin position="18"/>
        <end position="204"/>
    </location>
</feature>
<feature type="signal peptide" evidence="2">
    <location>
        <begin position="1"/>
        <end position="17"/>
    </location>
</feature>
<reference evidence="3" key="2">
    <citation type="submission" date="2023-01" db="EMBL/GenBank/DDBJ databases">
        <authorList>
            <person name="Petersen C."/>
        </authorList>
    </citation>
    <scope>NUCLEOTIDE SEQUENCE</scope>
    <source>
        <strain evidence="3">IBT 17514</strain>
    </source>
</reference>
<gene>
    <name evidence="3" type="ORF">N7493_005428</name>
</gene>
<keyword evidence="2" id="KW-0732">Signal</keyword>
<name>A0AAD6HMM2_9EURO</name>
<feature type="compositionally biased region" description="Basic residues" evidence="1">
    <location>
        <begin position="142"/>
        <end position="153"/>
    </location>
</feature>
<sequence>MLALLLEVLTILPVVTPLLCKILETHDLSLDYNKIVEAWREHQISVFLLPFKITSIYLTPKDFAAACDEMPTPRAIKERIIKIKAMASNAVLEDQTKTTGEAGPSTPKPKRTRKPKASPQTPKSPKSAPDAESVTGSSKPGPSKKRKRTRRPKVKEEPAVEKTPDPSKSENGDVDDESRADLEEEISEKLKVEEENDSKEDDLA</sequence>
<keyword evidence="4" id="KW-1185">Reference proteome</keyword>
<dbReference type="EMBL" id="JAQJAN010000006">
    <property type="protein sequence ID" value="KAJ5727608.1"/>
    <property type="molecule type" value="Genomic_DNA"/>
</dbReference>